<reference evidence="1 2" key="1">
    <citation type="submission" date="2021-08" db="EMBL/GenBank/DDBJ databases">
        <title>Collinsella faecalis sp. nov. isolated from swine faeces.</title>
        <authorList>
            <person name="Oh B.S."/>
            <person name="Lee J.H."/>
        </authorList>
    </citation>
    <scope>NUCLEOTIDE SEQUENCE [LARGE SCALE GENOMIC DNA]</scope>
    <source>
        <strain evidence="1 2">AGMB00827</strain>
    </source>
</reference>
<gene>
    <name evidence="1" type="ORF">K6V98_08325</name>
</gene>
<dbReference type="NCBIfam" id="TIGR01725">
    <property type="entry name" value="phge_HK97_gp10"/>
    <property type="match status" value="1"/>
</dbReference>
<organism evidence="1 2">
    <name type="scientific">Collinsella ureilytica</name>
    <dbReference type="NCBI Taxonomy" id="2869515"/>
    <lineage>
        <taxon>Bacteria</taxon>
        <taxon>Bacillati</taxon>
        <taxon>Actinomycetota</taxon>
        <taxon>Coriobacteriia</taxon>
        <taxon>Coriobacteriales</taxon>
        <taxon>Coriobacteriaceae</taxon>
        <taxon>Collinsella</taxon>
    </lineage>
</organism>
<dbReference type="Pfam" id="PF04883">
    <property type="entry name" value="HK97-gp10_like"/>
    <property type="match status" value="1"/>
</dbReference>
<accession>A0ABS7MPQ1</accession>
<dbReference type="InterPro" id="IPR010064">
    <property type="entry name" value="HK97-gp10_tail"/>
</dbReference>
<dbReference type="RefSeq" id="WP_222200074.1">
    <property type="nucleotide sequence ID" value="NZ_JAIMFO010000010.1"/>
</dbReference>
<comment type="caution">
    <text evidence="1">The sequence shown here is derived from an EMBL/GenBank/DDBJ whole genome shotgun (WGS) entry which is preliminary data.</text>
</comment>
<name>A0ABS7MPQ1_9ACTN</name>
<dbReference type="Proteomes" id="UP000700908">
    <property type="component" value="Unassembled WGS sequence"/>
</dbReference>
<sequence length="159" mass="16619">MKNMQVSLSSSSLSELERELLHYADSVERASKQAAIKLAGIAQEEARANAKVDTGALASSIAVKETQTGADVVCSAPYAAFVEFGTGIGTPSTERADARAMAEAGYVVNASGRGSEGWVYPKDGGFRFTHGQSGAGFMAKGAEEARVEVIEVVRGELQS</sequence>
<keyword evidence="2" id="KW-1185">Reference proteome</keyword>
<dbReference type="EMBL" id="JAIMFO010000010">
    <property type="protein sequence ID" value="MBY4798350.1"/>
    <property type="molecule type" value="Genomic_DNA"/>
</dbReference>
<evidence type="ECO:0000313" key="2">
    <source>
        <dbReference type="Proteomes" id="UP000700908"/>
    </source>
</evidence>
<evidence type="ECO:0000313" key="1">
    <source>
        <dbReference type="EMBL" id="MBY4798350.1"/>
    </source>
</evidence>
<proteinExistence type="predicted"/>
<protein>
    <submittedName>
        <fullName evidence="1">HK97 gp10 family phage protein</fullName>
    </submittedName>
</protein>